<dbReference type="OrthoDB" id="92650at2759"/>
<accession>A0A225WES4</accession>
<gene>
    <name evidence="2" type="ORF">PHMEG_00010012</name>
</gene>
<feature type="region of interest" description="Disordered" evidence="1">
    <location>
        <begin position="208"/>
        <end position="228"/>
    </location>
</feature>
<evidence type="ECO:0000313" key="3">
    <source>
        <dbReference type="Proteomes" id="UP000198211"/>
    </source>
</evidence>
<protein>
    <submittedName>
        <fullName evidence="2">Uncharacterized protein</fullName>
    </submittedName>
</protein>
<evidence type="ECO:0000256" key="1">
    <source>
        <dbReference type="SAM" id="MobiDB-lite"/>
    </source>
</evidence>
<sequence length="410" mass="46213">MEGVVMVEMSSGTLHYTKSFSDAFDARHPKSERLNLGALVFALQNFAGSSIRRTDTNDTDSTPLTTGVVDIGMFSTPQENMVLAITPSNSLLVVLFTTPDFDAGVAKWVVRRVAFNYEGIDDTQMQQTPTLNQVPRRFRQALSKAIDKTIERELIGLSEIVLIPPRENNDRAENSASEELFLFFSFSPHMIISYSGNENKTDKAANATRHNAHEEEHRTAARATNSTVSEISRNAPRLSLYTMLAFVRISVTTPFKNKSYEEKKLMKKTRWKSRNTVVHHSAPHNFQRVIEIRCHDKKMVVLEPHQTEKAYNIAGVLIPFVELVTFPNDKMIQLRSQNLNQLVWKNIPSASPSNGAGTNIIAWYSGPCCIFYPVTTMCMNPEIKFRVHRAVAALFDVLEPLLHAKTKILV</sequence>
<dbReference type="EMBL" id="NBNE01000973">
    <property type="protein sequence ID" value="OWZ16226.1"/>
    <property type="molecule type" value="Genomic_DNA"/>
</dbReference>
<dbReference type="AlphaFoldDB" id="A0A225WES4"/>
<keyword evidence="3" id="KW-1185">Reference proteome</keyword>
<reference evidence="3" key="1">
    <citation type="submission" date="2017-03" db="EMBL/GenBank/DDBJ databases">
        <title>Phytopthora megakarya and P. palmivora, two closely related causual agents of cacao black pod achieved similar genome size and gene model numbers by different mechanisms.</title>
        <authorList>
            <person name="Ali S."/>
            <person name="Shao J."/>
            <person name="Larry D.J."/>
            <person name="Kronmiller B."/>
            <person name="Shen D."/>
            <person name="Strem M.D."/>
            <person name="Melnick R.L."/>
            <person name="Guiltinan M.J."/>
            <person name="Tyler B.M."/>
            <person name="Meinhardt L.W."/>
            <person name="Bailey B.A."/>
        </authorList>
    </citation>
    <scope>NUCLEOTIDE SEQUENCE [LARGE SCALE GENOMIC DNA]</scope>
    <source>
        <strain evidence="3">zdho120</strain>
    </source>
</reference>
<evidence type="ECO:0000313" key="2">
    <source>
        <dbReference type="EMBL" id="OWZ16226.1"/>
    </source>
</evidence>
<dbReference type="Proteomes" id="UP000198211">
    <property type="component" value="Unassembled WGS sequence"/>
</dbReference>
<proteinExistence type="predicted"/>
<organism evidence="2 3">
    <name type="scientific">Phytophthora megakarya</name>
    <dbReference type="NCBI Taxonomy" id="4795"/>
    <lineage>
        <taxon>Eukaryota</taxon>
        <taxon>Sar</taxon>
        <taxon>Stramenopiles</taxon>
        <taxon>Oomycota</taxon>
        <taxon>Peronosporomycetes</taxon>
        <taxon>Peronosporales</taxon>
        <taxon>Peronosporaceae</taxon>
        <taxon>Phytophthora</taxon>
    </lineage>
</organism>
<name>A0A225WES4_9STRA</name>
<comment type="caution">
    <text evidence="2">The sequence shown here is derived from an EMBL/GenBank/DDBJ whole genome shotgun (WGS) entry which is preliminary data.</text>
</comment>